<dbReference type="GO" id="GO:0003676">
    <property type="term" value="F:nucleic acid binding"/>
    <property type="evidence" value="ECO:0007669"/>
    <property type="project" value="InterPro"/>
</dbReference>
<proteinExistence type="predicted"/>
<feature type="compositionally biased region" description="Acidic residues" evidence="1">
    <location>
        <begin position="198"/>
        <end position="210"/>
    </location>
</feature>
<evidence type="ECO:0000313" key="3">
    <source>
        <dbReference type="Proteomes" id="UP000324897"/>
    </source>
</evidence>
<feature type="compositionally biased region" description="Low complexity" evidence="1">
    <location>
        <begin position="211"/>
        <end position="236"/>
    </location>
</feature>
<feature type="region of interest" description="Disordered" evidence="1">
    <location>
        <begin position="1"/>
        <end position="20"/>
    </location>
</feature>
<dbReference type="OrthoDB" id="696974at2759"/>
<dbReference type="Gramene" id="TVU18768">
    <property type="protein sequence ID" value="TVU18768"/>
    <property type="gene ID" value="EJB05_34881"/>
</dbReference>
<organism evidence="2 3">
    <name type="scientific">Eragrostis curvula</name>
    <name type="common">weeping love grass</name>
    <dbReference type="NCBI Taxonomy" id="38414"/>
    <lineage>
        <taxon>Eukaryota</taxon>
        <taxon>Viridiplantae</taxon>
        <taxon>Streptophyta</taxon>
        <taxon>Embryophyta</taxon>
        <taxon>Tracheophyta</taxon>
        <taxon>Spermatophyta</taxon>
        <taxon>Magnoliopsida</taxon>
        <taxon>Liliopsida</taxon>
        <taxon>Poales</taxon>
        <taxon>Poaceae</taxon>
        <taxon>PACMAD clade</taxon>
        <taxon>Chloridoideae</taxon>
        <taxon>Eragrostideae</taxon>
        <taxon>Eragrostidinae</taxon>
        <taxon>Eragrostis</taxon>
    </lineage>
</organism>
<keyword evidence="3" id="KW-1185">Reference proteome</keyword>
<comment type="caution">
    <text evidence="2">The sequence shown here is derived from an EMBL/GenBank/DDBJ whole genome shotgun (WGS) entry which is preliminary data.</text>
</comment>
<feature type="non-terminal residue" evidence="2">
    <location>
        <position position="1"/>
    </location>
</feature>
<dbReference type="PANTHER" id="PTHR34303">
    <property type="entry name" value="OS01G0890400 PROTEIN-RELATED"/>
    <property type="match status" value="1"/>
</dbReference>
<feature type="compositionally biased region" description="Pro residues" evidence="1">
    <location>
        <begin position="155"/>
        <end position="169"/>
    </location>
</feature>
<evidence type="ECO:0000256" key="1">
    <source>
        <dbReference type="SAM" id="MobiDB-lite"/>
    </source>
</evidence>
<accession>A0A5J9U658</accession>
<protein>
    <recommendedName>
        <fullName evidence="4">CCHC-type domain-containing protein</fullName>
    </recommendedName>
</protein>
<feature type="region of interest" description="Disordered" evidence="1">
    <location>
        <begin position="151"/>
        <end position="267"/>
    </location>
</feature>
<reference evidence="2 3" key="1">
    <citation type="journal article" date="2019" name="Sci. Rep.">
        <title>A high-quality genome of Eragrostis curvula grass provides insights into Poaceae evolution and supports new strategies to enhance forage quality.</title>
        <authorList>
            <person name="Carballo J."/>
            <person name="Santos B.A.C.M."/>
            <person name="Zappacosta D."/>
            <person name="Garbus I."/>
            <person name="Selva J.P."/>
            <person name="Gallo C.A."/>
            <person name="Diaz A."/>
            <person name="Albertini E."/>
            <person name="Caccamo M."/>
            <person name="Echenique V."/>
        </authorList>
    </citation>
    <scope>NUCLEOTIDE SEQUENCE [LARGE SCALE GENOMIC DNA]</scope>
    <source>
        <strain evidence="3">cv. Victoria</strain>
        <tissue evidence="2">Leaf</tissue>
    </source>
</reference>
<dbReference type="PANTHER" id="PTHR34303:SF3">
    <property type="entry name" value="CCHC-TYPE DOMAIN-CONTAINING PROTEIN"/>
    <property type="match status" value="1"/>
</dbReference>
<dbReference type="InterPro" id="IPR036875">
    <property type="entry name" value="Znf_CCHC_sf"/>
</dbReference>
<evidence type="ECO:0008006" key="4">
    <source>
        <dbReference type="Google" id="ProtNLM"/>
    </source>
</evidence>
<dbReference type="Proteomes" id="UP000324897">
    <property type="component" value="Chromosome 7"/>
</dbReference>
<dbReference type="AlphaFoldDB" id="A0A5J9U658"/>
<name>A0A5J9U658_9POAL</name>
<sequence length="593" mass="62582">MPTRPSSPVPSDFNASPPPIKQSYLQALLTPAAPSKRKPRTLPPITTTTGCYRSLALDHSVRGCRDPVRCRNCRGSGHRQRHCKMPLLRVQTPMPGRRATALAFPSPGTRTPPPPATPASPTASLAIRRSASTGSLNLDHLFRAHRTVTFAATPPASPPSTPPATPQPSSPYGSTSPPPPSSPIPAPNSNGSLSSLASDEEEFASGDDTDGSASSAVPQGAAGEADAADAASNGGEAADDHHDIDPDHGGGDPNANAPPDGDGHVAGDGHPDFLAICVPQGRWRAVARYAYAYLSSNVAANPAPFIHAALHAAAPDLAFELLPSSRGNMLLRFPNIAACEFAVTLSPIYHDGGTMELEHSADTGNRFLDTPEWLAYISVLDYPLEHWFVANIRAAFRCFGTVVEIDPTCLSGFDYSSLRLIVEVRDRSVIPEDVWITAPGGAGCIVRVTIIHAWPRAEQVDEHGQLVPFFFHPPPPPPQLPPLFDGHWVHQAAALPDGGNAAGDIPPFGPAPPPHDAPADATLAAHNLLPLIIQPIHAYPLPPLPALPIIIPLAPPSAPQHAHAPRLALPWYDTIAEPLPADHSDAPDVEPDL</sequence>
<dbReference type="GO" id="GO:0008270">
    <property type="term" value="F:zinc ion binding"/>
    <property type="evidence" value="ECO:0007669"/>
    <property type="project" value="InterPro"/>
</dbReference>
<gene>
    <name evidence="2" type="ORF">EJB05_34881</name>
</gene>
<dbReference type="SUPFAM" id="SSF57756">
    <property type="entry name" value="Retrovirus zinc finger-like domains"/>
    <property type="match status" value="1"/>
</dbReference>
<feature type="compositionally biased region" description="Basic and acidic residues" evidence="1">
    <location>
        <begin position="238"/>
        <end position="250"/>
    </location>
</feature>
<dbReference type="EMBL" id="RWGY01000029">
    <property type="protein sequence ID" value="TVU18768.1"/>
    <property type="molecule type" value="Genomic_DNA"/>
</dbReference>
<evidence type="ECO:0000313" key="2">
    <source>
        <dbReference type="EMBL" id="TVU18768.1"/>
    </source>
</evidence>
<feature type="region of interest" description="Disordered" evidence="1">
    <location>
        <begin position="99"/>
        <end position="123"/>
    </location>
</feature>
<feature type="compositionally biased region" description="Pro residues" evidence="1">
    <location>
        <begin position="176"/>
        <end position="186"/>
    </location>
</feature>